<accession>A0A7S4EVH9</accession>
<evidence type="ECO:0000313" key="2">
    <source>
        <dbReference type="EMBL" id="CAE0755811.1"/>
    </source>
</evidence>
<evidence type="ECO:0000256" key="1">
    <source>
        <dbReference type="SAM" id="Phobius"/>
    </source>
</evidence>
<proteinExistence type="predicted"/>
<name>A0A7S4EVH9_CHRCT</name>
<dbReference type="EMBL" id="HBIZ01013805">
    <property type="protein sequence ID" value="CAE0755811.1"/>
    <property type="molecule type" value="Transcribed_RNA"/>
</dbReference>
<keyword evidence="1" id="KW-0472">Membrane</keyword>
<feature type="transmembrane region" description="Helical" evidence="1">
    <location>
        <begin position="118"/>
        <end position="139"/>
    </location>
</feature>
<gene>
    <name evidence="2" type="ORF">PCAR00345_LOCUS8399</name>
</gene>
<organism evidence="2">
    <name type="scientific">Chrysotila carterae</name>
    <name type="common">Marine alga</name>
    <name type="synonym">Syracosphaera carterae</name>
    <dbReference type="NCBI Taxonomy" id="13221"/>
    <lineage>
        <taxon>Eukaryota</taxon>
        <taxon>Haptista</taxon>
        <taxon>Haptophyta</taxon>
        <taxon>Prymnesiophyceae</taxon>
        <taxon>Isochrysidales</taxon>
        <taxon>Isochrysidaceae</taxon>
        <taxon>Chrysotila</taxon>
    </lineage>
</organism>
<keyword evidence="1" id="KW-0812">Transmembrane</keyword>
<reference evidence="2" key="1">
    <citation type="submission" date="2021-01" db="EMBL/GenBank/DDBJ databases">
        <authorList>
            <person name="Corre E."/>
            <person name="Pelletier E."/>
            <person name="Niang G."/>
            <person name="Scheremetjew M."/>
            <person name="Finn R."/>
            <person name="Kale V."/>
            <person name="Holt S."/>
            <person name="Cochrane G."/>
            <person name="Meng A."/>
            <person name="Brown T."/>
            <person name="Cohen L."/>
        </authorList>
    </citation>
    <scope>NUCLEOTIDE SEQUENCE</scope>
    <source>
        <strain evidence="2">CCMP645</strain>
    </source>
</reference>
<sequence>MSALLGRCVRAVNCGSRPLLQRSRLPQAGMTVSWVRGLAVEPFDPNEPCPYEPREKLVIGTDEDPLPPGHKGYLTDKEAWENQNLLYPRQSHFWYDDGYAQPEEYIDRNYYYKDSTALAQNLSMFAFIYVFFGGLATLMGDRFRPVVDYEETLPFDLNPARGLPPRVQPDEE</sequence>
<keyword evidence="1" id="KW-1133">Transmembrane helix</keyword>
<protein>
    <submittedName>
        <fullName evidence="2">Uncharacterized protein</fullName>
    </submittedName>
</protein>
<dbReference type="AlphaFoldDB" id="A0A7S4EVH9"/>